<dbReference type="EMBL" id="JBHUFU010000009">
    <property type="protein sequence ID" value="MFD1831207.1"/>
    <property type="molecule type" value="Genomic_DNA"/>
</dbReference>
<keyword evidence="3" id="KW-1185">Reference proteome</keyword>
<dbReference type="Proteomes" id="UP001597365">
    <property type="component" value="Unassembled WGS sequence"/>
</dbReference>
<proteinExistence type="predicted"/>
<protein>
    <recommendedName>
        <fullName evidence="4">Transposase</fullName>
    </recommendedName>
</protein>
<comment type="caution">
    <text evidence="2">The sequence shown here is derived from an EMBL/GenBank/DDBJ whole genome shotgun (WGS) entry which is preliminary data.</text>
</comment>
<name>A0ABW4PKD6_9ACTN</name>
<evidence type="ECO:0000313" key="2">
    <source>
        <dbReference type="EMBL" id="MFD1831207.1"/>
    </source>
</evidence>
<evidence type="ECO:0000313" key="3">
    <source>
        <dbReference type="Proteomes" id="UP001597365"/>
    </source>
</evidence>
<gene>
    <name evidence="2" type="ORF">ACFSJS_16235</name>
</gene>
<evidence type="ECO:0000256" key="1">
    <source>
        <dbReference type="SAM" id="MobiDB-lite"/>
    </source>
</evidence>
<organism evidence="2 3">
    <name type="scientific">Streptomyces desertarenae</name>
    <dbReference type="NCBI Taxonomy" id="2666184"/>
    <lineage>
        <taxon>Bacteria</taxon>
        <taxon>Bacillati</taxon>
        <taxon>Actinomycetota</taxon>
        <taxon>Actinomycetes</taxon>
        <taxon>Kitasatosporales</taxon>
        <taxon>Streptomycetaceae</taxon>
        <taxon>Streptomyces</taxon>
    </lineage>
</organism>
<evidence type="ECO:0008006" key="4">
    <source>
        <dbReference type="Google" id="ProtNLM"/>
    </source>
</evidence>
<sequence length="97" mass="10618">MSQRRQGLVADREPAPAASDPTTVFAQASAGEGQGPTGHVHPAPDDYATCKTPAVKTRLPVHFHSHLHFTPTGSSWPNLVERWFAEPANKRMRRGVH</sequence>
<dbReference type="RefSeq" id="WP_380900909.1">
    <property type="nucleotide sequence ID" value="NZ_JBHUFU010000009.1"/>
</dbReference>
<accession>A0ABW4PKD6</accession>
<reference evidence="3" key="1">
    <citation type="journal article" date="2019" name="Int. J. Syst. Evol. Microbiol.">
        <title>The Global Catalogue of Microorganisms (GCM) 10K type strain sequencing project: providing services to taxonomists for standard genome sequencing and annotation.</title>
        <authorList>
            <consortium name="The Broad Institute Genomics Platform"/>
            <consortium name="The Broad Institute Genome Sequencing Center for Infectious Disease"/>
            <person name="Wu L."/>
            <person name="Ma J."/>
        </authorList>
    </citation>
    <scope>NUCLEOTIDE SEQUENCE [LARGE SCALE GENOMIC DNA]</scope>
    <source>
        <strain evidence="3">CGMCC 4.7455</strain>
    </source>
</reference>
<feature type="region of interest" description="Disordered" evidence="1">
    <location>
        <begin position="1"/>
        <end position="44"/>
    </location>
</feature>